<protein>
    <submittedName>
        <fullName evidence="1">Uncharacterized protein</fullName>
    </submittedName>
</protein>
<dbReference type="Gene3D" id="1.10.150.20">
    <property type="entry name" value="5' to 3' exonuclease, C-terminal subdomain"/>
    <property type="match status" value="1"/>
</dbReference>
<organism evidence="1 2">
    <name type="scientific">Abyssalbus ytuae</name>
    <dbReference type="NCBI Taxonomy" id="2926907"/>
    <lineage>
        <taxon>Bacteria</taxon>
        <taxon>Pseudomonadati</taxon>
        <taxon>Bacteroidota</taxon>
        <taxon>Flavobacteriia</taxon>
        <taxon>Flavobacteriales</taxon>
        <taxon>Flavobacteriaceae</taxon>
        <taxon>Abyssalbus</taxon>
    </lineage>
</organism>
<reference evidence="1" key="1">
    <citation type="submission" date="2022-03" db="EMBL/GenBank/DDBJ databases">
        <title>Description of Abyssus ytuae gen. nov., sp. nov., a novel member of the family Flavobacteriaceae isolated from the sediment of Mariana Trench.</title>
        <authorList>
            <person name="Zhang J."/>
            <person name="Xu X."/>
        </authorList>
    </citation>
    <scope>NUCLEOTIDE SEQUENCE</scope>
    <source>
        <strain evidence="1">MT3330</strain>
    </source>
</reference>
<evidence type="ECO:0000313" key="1">
    <source>
        <dbReference type="EMBL" id="UOB18603.1"/>
    </source>
</evidence>
<gene>
    <name evidence="1" type="ORF">MQE35_04765</name>
</gene>
<accession>A0A9E6ZTI6</accession>
<dbReference type="RefSeq" id="WP_255845173.1">
    <property type="nucleotide sequence ID" value="NZ_CP094358.1"/>
</dbReference>
<dbReference type="KEGG" id="fbm:MQE35_04765"/>
<dbReference type="AlphaFoldDB" id="A0A9E6ZTI6"/>
<sequence length="164" mass="19221">MNIKLEKSLQSIVISDNDLKELKLRIPIALALREKQRKNNINDFEIANILGHSEEQIRKIKNCATEIELYDISKIEFFEDSLNEFKGNLSVKVCDLLWSTRTYNFLRKLAAERFKVNYEDLTLKDITTLSRNDIMIVRNAGVKTAYEVTEKLKYYNLNLKLSEQ</sequence>
<proteinExistence type="predicted"/>
<evidence type="ECO:0000313" key="2">
    <source>
        <dbReference type="Proteomes" id="UP000831290"/>
    </source>
</evidence>
<dbReference type="Proteomes" id="UP000831290">
    <property type="component" value="Chromosome"/>
</dbReference>
<keyword evidence="2" id="KW-1185">Reference proteome</keyword>
<dbReference type="SUPFAM" id="SSF47789">
    <property type="entry name" value="C-terminal domain of RNA polymerase alpha subunit"/>
    <property type="match status" value="1"/>
</dbReference>
<dbReference type="EMBL" id="CP094358">
    <property type="protein sequence ID" value="UOB18603.1"/>
    <property type="molecule type" value="Genomic_DNA"/>
</dbReference>
<name>A0A9E6ZTI6_9FLAO</name>